<comment type="caution">
    <text evidence="1">The sequence shown here is derived from an EMBL/GenBank/DDBJ whole genome shotgun (WGS) entry which is preliminary data.</text>
</comment>
<evidence type="ECO:0000313" key="1">
    <source>
        <dbReference type="EMBL" id="KAH7669559.1"/>
    </source>
</evidence>
<keyword evidence="2" id="KW-1185">Reference proteome</keyword>
<dbReference type="EMBL" id="CM037021">
    <property type="protein sequence ID" value="KAH7669559.1"/>
    <property type="molecule type" value="Genomic_DNA"/>
</dbReference>
<accession>A0ACB7V871</accession>
<organism evidence="1 2">
    <name type="scientific">Dioscorea alata</name>
    <name type="common">Purple yam</name>
    <dbReference type="NCBI Taxonomy" id="55571"/>
    <lineage>
        <taxon>Eukaryota</taxon>
        <taxon>Viridiplantae</taxon>
        <taxon>Streptophyta</taxon>
        <taxon>Embryophyta</taxon>
        <taxon>Tracheophyta</taxon>
        <taxon>Spermatophyta</taxon>
        <taxon>Magnoliopsida</taxon>
        <taxon>Liliopsida</taxon>
        <taxon>Dioscoreales</taxon>
        <taxon>Dioscoreaceae</taxon>
        <taxon>Dioscorea</taxon>
    </lineage>
</organism>
<sequence length="654" mass="72084">MNSNPPVAGAASSSRLAPGFRFHPTDEELVGYYLKRYILGRKIPLDAIAEVDLYKHEPWDLAALSRLQTRDMEWYFFSPLDRKAPNRSRTNRATAGGYWKTTGKDRPIRNGTRCVGMKKTLVFHSGRAQRGERGGRTNWVMHEYRLEDDKLKLSGVPQDGYVVCRIFQKRGAGPQNGAQYGAPFVEEEWEEADDLAMETVNGDGGAGIQDFFEENDLLQEPEASVRHENLPLSYENPDEQDAGSHLEDVLQYPIFGDNANGVTNEPGLLEDPTLTNVVGVSAVNPEQFEIFPSQNDGFVELNDFVRTLGLDEDTNESVEFFSGLPADQNILIDEEECGNPLEVNIEEFFDILNENLDVPQQSLQMPSALQDVHLQPNDSQLADNVPMFYDAPNHGPSYGQDSFAHSNEFCPLEAEPWGLDRVDELMEYFDATDNSLYYNSLAPPGNLGNFDSSNFSLANLFVEFDRSSDPPNDVMPQGSDTDAGLGASSSGTLLAANESINKDKSFICEQGFDKNNASDKTFSKSLVHMLGSISAPPAFAAEYPADPVESLASSSADLSVGSLHLTAGMIHISSMAVVDGTNRWSLQKNGGMSFLLSYGMYGDAKLGQIVCLEPVTKMSSGFLSRMIRCGFYCIFLSILILAASCKIGVHIYTR</sequence>
<protein>
    <submittedName>
        <fullName evidence="1">NAC domain-containing protein</fullName>
    </submittedName>
</protein>
<reference evidence="2" key="1">
    <citation type="journal article" date="2022" name="Nat. Commun.">
        <title>Chromosome evolution and the genetic basis of agronomically important traits in greater yam.</title>
        <authorList>
            <person name="Bredeson J.V."/>
            <person name="Lyons J.B."/>
            <person name="Oniyinde I.O."/>
            <person name="Okereke N.R."/>
            <person name="Kolade O."/>
            <person name="Nnabue I."/>
            <person name="Nwadili C.O."/>
            <person name="Hribova E."/>
            <person name="Parker M."/>
            <person name="Nwogha J."/>
            <person name="Shu S."/>
            <person name="Carlson J."/>
            <person name="Kariba R."/>
            <person name="Muthemba S."/>
            <person name="Knop K."/>
            <person name="Barton G.J."/>
            <person name="Sherwood A.V."/>
            <person name="Lopez-Montes A."/>
            <person name="Asiedu R."/>
            <person name="Jamnadass R."/>
            <person name="Muchugi A."/>
            <person name="Goodstein D."/>
            <person name="Egesi C.N."/>
            <person name="Featherston J."/>
            <person name="Asfaw A."/>
            <person name="Simpson G.G."/>
            <person name="Dolezel J."/>
            <person name="Hendre P.S."/>
            <person name="Van Deynze A."/>
            <person name="Kumar P.L."/>
            <person name="Obidiegwu J.E."/>
            <person name="Bhattacharjee R."/>
            <person name="Rokhsar D.S."/>
        </authorList>
    </citation>
    <scope>NUCLEOTIDE SEQUENCE [LARGE SCALE GENOMIC DNA]</scope>
    <source>
        <strain evidence="2">cv. TDa95/00328</strain>
    </source>
</reference>
<dbReference type="Proteomes" id="UP000827976">
    <property type="component" value="Chromosome 11"/>
</dbReference>
<proteinExistence type="predicted"/>
<name>A0ACB7V871_DIOAL</name>
<gene>
    <name evidence="1" type="ORF">IHE45_11G086100</name>
</gene>
<evidence type="ECO:0000313" key="2">
    <source>
        <dbReference type="Proteomes" id="UP000827976"/>
    </source>
</evidence>